<gene>
    <name evidence="1" type="ORF">CLV74_106199</name>
</gene>
<proteinExistence type="predicted"/>
<protein>
    <recommendedName>
        <fullName evidence="3">Lipoprotein</fullName>
    </recommendedName>
</protein>
<organism evidence="1 2">
    <name type="scientific">Donghicola tyrosinivorans</name>
    <dbReference type="NCBI Taxonomy" id="1652492"/>
    <lineage>
        <taxon>Bacteria</taxon>
        <taxon>Pseudomonadati</taxon>
        <taxon>Pseudomonadota</taxon>
        <taxon>Alphaproteobacteria</taxon>
        <taxon>Rhodobacterales</taxon>
        <taxon>Roseobacteraceae</taxon>
        <taxon>Donghicola</taxon>
    </lineage>
</organism>
<evidence type="ECO:0000313" key="1">
    <source>
        <dbReference type="EMBL" id="PRY89496.1"/>
    </source>
</evidence>
<sequence>MIFSRFGIFTGAVGMLLALSACPSEYVAIAKLHGSATVSMSVTPMFGFHSDWNREFTITDGDRAASVDLFEDTGWWQGSHLYLHSSGTYVVHEGQNGCFGFTLDPVSFDARTSISCAKMAHTAIRLSEDSPELNGYPASRYYVGLFYIGRFVEAGQAPELRDTRAKTPIVFQTYEQQAEPELPEIL</sequence>
<evidence type="ECO:0000313" key="2">
    <source>
        <dbReference type="Proteomes" id="UP000238392"/>
    </source>
</evidence>
<dbReference type="PROSITE" id="PS51257">
    <property type="entry name" value="PROKAR_LIPOPROTEIN"/>
    <property type="match status" value="1"/>
</dbReference>
<accession>A0A2T0WS27</accession>
<dbReference type="Proteomes" id="UP000238392">
    <property type="component" value="Unassembled WGS sequence"/>
</dbReference>
<dbReference type="AlphaFoldDB" id="A0A2T0WS27"/>
<evidence type="ECO:0008006" key="3">
    <source>
        <dbReference type="Google" id="ProtNLM"/>
    </source>
</evidence>
<reference evidence="1 2" key="1">
    <citation type="submission" date="2018-03" db="EMBL/GenBank/DDBJ databases">
        <title>Genomic Encyclopedia of Archaeal and Bacterial Type Strains, Phase II (KMG-II): from individual species to whole genera.</title>
        <authorList>
            <person name="Goeker M."/>
        </authorList>
    </citation>
    <scope>NUCLEOTIDE SEQUENCE [LARGE SCALE GENOMIC DNA]</scope>
    <source>
        <strain evidence="1 2">DSM 100212</strain>
    </source>
</reference>
<comment type="caution">
    <text evidence="1">The sequence shown here is derived from an EMBL/GenBank/DDBJ whole genome shotgun (WGS) entry which is preliminary data.</text>
</comment>
<dbReference type="EMBL" id="PVTQ01000006">
    <property type="protein sequence ID" value="PRY89496.1"/>
    <property type="molecule type" value="Genomic_DNA"/>
</dbReference>
<name>A0A2T0WS27_9RHOB</name>
<keyword evidence="2" id="KW-1185">Reference proteome</keyword>